<sequence>MAVVVVSFTAFTGSAVPENTTARGREGKGREGKFLVPRDMRASRVPRSVPTPHVHDGVRGRSAFVVVSSNAARNAVDLDVAAARVELPSVRTCSVTYNRSDGSACIRSTEGGACRCERPKCELYQPSHPSGKEIISFRLTSSTDVRRFGRRPLQSAVRAMSTEHSVDDCILEMKVSARSIVITTAVLGAWHSAAITTSWPTAVIDHETLTRALGMQSGSMNLLTERWLGRPSAGEHTKNRVEASPVSGHEGLADRGQ</sequence>
<evidence type="ECO:0000313" key="2">
    <source>
        <dbReference type="EMBL" id="KAF2212325.1"/>
    </source>
</evidence>
<reference evidence="2" key="1">
    <citation type="journal article" date="2020" name="Stud. Mycol.">
        <title>101 Dothideomycetes genomes: a test case for predicting lifestyles and emergence of pathogens.</title>
        <authorList>
            <person name="Haridas S."/>
            <person name="Albert R."/>
            <person name="Binder M."/>
            <person name="Bloem J."/>
            <person name="Labutti K."/>
            <person name="Salamov A."/>
            <person name="Andreopoulos B."/>
            <person name="Baker S."/>
            <person name="Barry K."/>
            <person name="Bills G."/>
            <person name="Bluhm B."/>
            <person name="Cannon C."/>
            <person name="Castanera R."/>
            <person name="Culley D."/>
            <person name="Daum C."/>
            <person name="Ezra D."/>
            <person name="Gonzalez J."/>
            <person name="Henrissat B."/>
            <person name="Kuo A."/>
            <person name="Liang C."/>
            <person name="Lipzen A."/>
            <person name="Lutzoni F."/>
            <person name="Magnuson J."/>
            <person name="Mondo S."/>
            <person name="Nolan M."/>
            <person name="Ohm R."/>
            <person name="Pangilinan J."/>
            <person name="Park H.-J."/>
            <person name="Ramirez L."/>
            <person name="Alfaro M."/>
            <person name="Sun H."/>
            <person name="Tritt A."/>
            <person name="Yoshinaga Y."/>
            <person name="Zwiers L.-H."/>
            <person name="Turgeon B."/>
            <person name="Goodwin S."/>
            <person name="Spatafora J."/>
            <person name="Crous P."/>
            <person name="Grigoriev I."/>
        </authorList>
    </citation>
    <scope>NUCLEOTIDE SEQUENCE</scope>
    <source>
        <strain evidence="2">SCOH1-5</strain>
    </source>
</reference>
<dbReference type="EMBL" id="ML992673">
    <property type="protein sequence ID" value="KAF2212325.1"/>
    <property type="molecule type" value="Genomic_DNA"/>
</dbReference>
<accession>A0A6A6FG07</accession>
<gene>
    <name evidence="2" type="ORF">CERZMDRAFT_84692</name>
</gene>
<name>A0A6A6FG07_9PEZI</name>
<organism evidence="2 3">
    <name type="scientific">Cercospora zeae-maydis SCOH1-5</name>
    <dbReference type="NCBI Taxonomy" id="717836"/>
    <lineage>
        <taxon>Eukaryota</taxon>
        <taxon>Fungi</taxon>
        <taxon>Dikarya</taxon>
        <taxon>Ascomycota</taxon>
        <taxon>Pezizomycotina</taxon>
        <taxon>Dothideomycetes</taxon>
        <taxon>Dothideomycetidae</taxon>
        <taxon>Mycosphaerellales</taxon>
        <taxon>Mycosphaerellaceae</taxon>
        <taxon>Cercospora</taxon>
    </lineage>
</organism>
<dbReference type="AlphaFoldDB" id="A0A6A6FG07"/>
<protein>
    <submittedName>
        <fullName evidence="2">Uncharacterized protein</fullName>
    </submittedName>
</protein>
<keyword evidence="3" id="KW-1185">Reference proteome</keyword>
<evidence type="ECO:0000256" key="1">
    <source>
        <dbReference type="SAM" id="MobiDB-lite"/>
    </source>
</evidence>
<feature type="region of interest" description="Disordered" evidence="1">
    <location>
        <begin position="231"/>
        <end position="257"/>
    </location>
</feature>
<dbReference type="Proteomes" id="UP000799539">
    <property type="component" value="Unassembled WGS sequence"/>
</dbReference>
<proteinExistence type="predicted"/>
<evidence type="ECO:0000313" key="3">
    <source>
        <dbReference type="Proteomes" id="UP000799539"/>
    </source>
</evidence>